<protein>
    <submittedName>
        <fullName evidence="6">LysR family transcriptional regulator</fullName>
    </submittedName>
</protein>
<dbReference type="AlphaFoldDB" id="A0A172TMA0"/>
<dbReference type="CDD" id="cd05466">
    <property type="entry name" value="PBP2_LTTR_substrate"/>
    <property type="match status" value="1"/>
</dbReference>
<evidence type="ECO:0000313" key="7">
    <source>
        <dbReference type="Proteomes" id="UP000076927"/>
    </source>
</evidence>
<dbReference type="RefSeq" id="WP_068609691.1">
    <property type="nucleotide sequence ID" value="NZ_CP011388.1"/>
</dbReference>
<evidence type="ECO:0000256" key="3">
    <source>
        <dbReference type="ARBA" id="ARBA00023125"/>
    </source>
</evidence>
<dbReference type="PANTHER" id="PTHR30126:SF100">
    <property type="entry name" value="LYSR-FAMILY TRANSCRIPTIONAL REGULATOR"/>
    <property type="match status" value="1"/>
</dbReference>
<dbReference type="InterPro" id="IPR000847">
    <property type="entry name" value="LysR_HTH_N"/>
</dbReference>
<dbReference type="FunFam" id="1.10.10.10:FF:000001">
    <property type="entry name" value="LysR family transcriptional regulator"/>
    <property type="match status" value="1"/>
</dbReference>
<dbReference type="SUPFAM" id="SSF46785">
    <property type="entry name" value="Winged helix' DNA-binding domain"/>
    <property type="match status" value="1"/>
</dbReference>
<accession>A0A172TMA0</accession>
<evidence type="ECO:0000313" key="6">
    <source>
        <dbReference type="EMBL" id="ANE48171.1"/>
    </source>
</evidence>
<dbReference type="PANTHER" id="PTHR30126">
    <property type="entry name" value="HTH-TYPE TRANSCRIPTIONAL REGULATOR"/>
    <property type="match status" value="1"/>
</dbReference>
<keyword evidence="2" id="KW-0805">Transcription regulation</keyword>
<dbReference type="Proteomes" id="UP000076927">
    <property type="component" value="Chromosome"/>
</dbReference>
<gene>
    <name evidence="6" type="ORF">SY83_19850</name>
</gene>
<dbReference type="Pfam" id="PF00126">
    <property type="entry name" value="HTH_1"/>
    <property type="match status" value="1"/>
</dbReference>
<proteinExistence type="inferred from homology"/>
<dbReference type="PATRIC" id="fig|1178515.4.peg.4016"/>
<dbReference type="OrthoDB" id="9803735at2"/>
<dbReference type="InterPro" id="IPR005119">
    <property type="entry name" value="LysR_subst-bd"/>
</dbReference>
<feature type="domain" description="HTH lysR-type" evidence="5">
    <location>
        <begin position="1"/>
        <end position="58"/>
    </location>
</feature>
<sequence>MELKQLHTFRMAAQTLNFSRTAEDLNYAQSSVTSHIQALEAELKVPLFERIGKRLRLTEAGTKFQVYADQILMLAEEAKSVVQGGEEPGGILVIGAAESLCTYRLPRILTKFKESYPKVQLRFYPVNSDPGVRPLLANGTLDAAFILDRLWTSDTLLIEPLIEEPVSVIAHPSHPLAGKVAVLAADLTQESLLLTNEGCSYRSIFEDSLTSVGVVPVSLNEFTSLEAIKQCVISNMGIGVLPTMSVLQDLEQGKVRELQWKGCDFPVLTQIVTHKDKWLSPALAAFIQMAKDEYGK</sequence>
<dbReference type="InterPro" id="IPR036388">
    <property type="entry name" value="WH-like_DNA-bd_sf"/>
</dbReference>
<keyword evidence="4" id="KW-0804">Transcription</keyword>
<comment type="similarity">
    <text evidence="1">Belongs to the LysR transcriptional regulatory family.</text>
</comment>
<dbReference type="EMBL" id="CP011388">
    <property type="protein sequence ID" value="ANE48171.1"/>
    <property type="molecule type" value="Genomic_DNA"/>
</dbReference>
<dbReference type="KEGG" id="pswu:SY83_19850"/>
<evidence type="ECO:0000256" key="2">
    <source>
        <dbReference type="ARBA" id="ARBA00023015"/>
    </source>
</evidence>
<evidence type="ECO:0000256" key="1">
    <source>
        <dbReference type="ARBA" id="ARBA00009437"/>
    </source>
</evidence>
<dbReference type="PRINTS" id="PR00039">
    <property type="entry name" value="HTHLYSR"/>
</dbReference>
<dbReference type="Gene3D" id="3.40.190.290">
    <property type="match status" value="1"/>
</dbReference>
<reference evidence="6 7" key="1">
    <citation type="submission" date="2015-01" db="EMBL/GenBank/DDBJ databases">
        <title>Paenibacillus swuensis/DY6/whole genome sequencing.</title>
        <authorList>
            <person name="Kim M.K."/>
            <person name="Srinivasan S."/>
            <person name="Lee J.-J."/>
        </authorList>
    </citation>
    <scope>NUCLEOTIDE SEQUENCE [LARGE SCALE GENOMIC DNA]</scope>
    <source>
        <strain evidence="6 7">DY6</strain>
    </source>
</reference>
<dbReference type="STRING" id="1178515.SY83_19850"/>
<name>A0A172TMA0_9BACL</name>
<dbReference type="Pfam" id="PF03466">
    <property type="entry name" value="LysR_substrate"/>
    <property type="match status" value="1"/>
</dbReference>
<dbReference type="GO" id="GO:0000976">
    <property type="term" value="F:transcription cis-regulatory region binding"/>
    <property type="evidence" value="ECO:0007669"/>
    <property type="project" value="TreeGrafter"/>
</dbReference>
<keyword evidence="3" id="KW-0238">DNA-binding</keyword>
<dbReference type="SUPFAM" id="SSF53850">
    <property type="entry name" value="Periplasmic binding protein-like II"/>
    <property type="match status" value="1"/>
</dbReference>
<dbReference type="Gene3D" id="1.10.10.10">
    <property type="entry name" value="Winged helix-like DNA-binding domain superfamily/Winged helix DNA-binding domain"/>
    <property type="match status" value="1"/>
</dbReference>
<organism evidence="6 7">
    <name type="scientific">Paenibacillus swuensis</name>
    <dbReference type="NCBI Taxonomy" id="1178515"/>
    <lineage>
        <taxon>Bacteria</taxon>
        <taxon>Bacillati</taxon>
        <taxon>Bacillota</taxon>
        <taxon>Bacilli</taxon>
        <taxon>Bacillales</taxon>
        <taxon>Paenibacillaceae</taxon>
        <taxon>Paenibacillus</taxon>
    </lineage>
</organism>
<keyword evidence="7" id="KW-1185">Reference proteome</keyword>
<dbReference type="PROSITE" id="PS50931">
    <property type="entry name" value="HTH_LYSR"/>
    <property type="match status" value="1"/>
</dbReference>
<evidence type="ECO:0000259" key="5">
    <source>
        <dbReference type="PROSITE" id="PS50931"/>
    </source>
</evidence>
<dbReference type="InterPro" id="IPR036390">
    <property type="entry name" value="WH_DNA-bd_sf"/>
</dbReference>
<evidence type="ECO:0000256" key="4">
    <source>
        <dbReference type="ARBA" id="ARBA00023163"/>
    </source>
</evidence>
<dbReference type="GO" id="GO:0003700">
    <property type="term" value="F:DNA-binding transcription factor activity"/>
    <property type="evidence" value="ECO:0007669"/>
    <property type="project" value="InterPro"/>
</dbReference>